<keyword evidence="2" id="KW-1185">Reference proteome</keyword>
<dbReference type="EMBL" id="JARBHB010000004">
    <property type="protein sequence ID" value="KAJ8885595.1"/>
    <property type="molecule type" value="Genomic_DNA"/>
</dbReference>
<evidence type="ECO:0000313" key="1">
    <source>
        <dbReference type="EMBL" id="KAJ8885595.1"/>
    </source>
</evidence>
<organism evidence="1 2">
    <name type="scientific">Dryococelus australis</name>
    <dbReference type="NCBI Taxonomy" id="614101"/>
    <lineage>
        <taxon>Eukaryota</taxon>
        <taxon>Metazoa</taxon>
        <taxon>Ecdysozoa</taxon>
        <taxon>Arthropoda</taxon>
        <taxon>Hexapoda</taxon>
        <taxon>Insecta</taxon>
        <taxon>Pterygota</taxon>
        <taxon>Neoptera</taxon>
        <taxon>Polyneoptera</taxon>
        <taxon>Phasmatodea</taxon>
        <taxon>Verophasmatodea</taxon>
        <taxon>Anareolatae</taxon>
        <taxon>Phasmatidae</taxon>
        <taxon>Eurycanthinae</taxon>
        <taxon>Dryococelus</taxon>
    </lineage>
</organism>
<accession>A0ABQ9HN36</accession>
<comment type="caution">
    <text evidence="1">The sequence shown here is derived from an EMBL/GenBank/DDBJ whole genome shotgun (WGS) entry which is preliminary data.</text>
</comment>
<reference evidence="1 2" key="1">
    <citation type="submission" date="2023-02" db="EMBL/GenBank/DDBJ databases">
        <title>LHISI_Scaffold_Assembly.</title>
        <authorList>
            <person name="Stuart O.P."/>
            <person name="Cleave R."/>
            <person name="Magrath M.J.L."/>
            <person name="Mikheyev A.S."/>
        </authorList>
    </citation>
    <scope>NUCLEOTIDE SEQUENCE [LARGE SCALE GENOMIC DNA]</scope>
    <source>
        <strain evidence="1">Daus_M_001</strain>
        <tissue evidence="1">Leg muscle</tissue>
    </source>
</reference>
<dbReference type="Proteomes" id="UP001159363">
    <property type="component" value="Chromosome X"/>
</dbReference>
<evidence type="ECO:0000313" key="2">
    <source>
        <dbReference type="Proteomes" id="UP001159363"/>
    </source>
</evidence>
<dbReference type="PANTHER" id="PTHR46704">
    <property type="entry name" value="CXC DOMAIN-CONTAINING PROTEIN-RELATED"/>
    <property type="match status" value="1"/>
</dbReference>
<proteinExistence type="predicted"/>
<gene>
    <name evidence="1" type="ORF">PR048_011793</name>
</gene>
<dbReference type="PANTHER" id="PTHR46704:SF1">
    <property type="entry name" value="TELOMERE LENGTH REGULATION PROTEIN TEL2 HOMOLOG"/>
    <property type="match status" value="1"/>
</dbReference>
<name>A0ABQ9HN36_9NEOP</name>
<sequence length="577" mass="64472">MFDILLAAPRDSVLSRVEIRIGGFHLLMPFIVAIGKIMGGCGLEDMRNTIYTKNTVGYMLSGWQYSGAVRAHILTQQALLSILFLITWKISFCDILEGSLLPEHVTECRDVQAVIKLINSKLEELLVASRTGKLWAEYIEMVGIVLLYVRAERVGNWNLHLFCVQSMLPFFHAAGHLNYAKTAHIYLQQMLNLCESLSTEELEQLFWSGTWTDMIIEPYLMHSIKSTAGLIHGRGLSSPTLSKWIKAVPATVRVVDALDKVARIRESCKTRDKNDALRLQDWSKLHNPFETGSLSLVCVTNGLRASSAVNWDSAKDAGISTMKAMVGKLFSGITLKRKYLVTTLSKATKCIQVREHFVEVNSTQLFHRMLYVVRSDEELTENLSYELSALPLALFENCNMRKSSGKAALLPVLENDLKPSSDFPNESESTAYAIDGGYLLYLCSWQRYETHGEIVSKCVYVTSVDISSDVTVMFDRYGKPSTKDHEHFRRECSSEVLVVENSFAVLPPDMVLSHSSNKTQLISLLSTHLWKSGVHTAQVEAGADTLFVLNAVSKGELGKTSILVGEDTLIRTTCCTF</sequence>
<protein>
    <submittedName>
        <fullName evidence="1">Uncharacterized protein</fullName>
    </submittedName>
</protein>